<keyword evidence="1" id="KW-0862">Zinc</keyword>
<dbReference type="InterPro" id="IPR013647">
    <property type="entry name" value="OligopepF_N_dom"/>
</dbReference>
<reference evidence="2 3" key="1">
    <citation type="journal article" date="2019" name="Int. J. Syst. Evol. Microbiol.">
        <title>Capsulimonas corticalis gen. nov., sp. nov., an aerobic capsulated bacterium, of a novel bacterial order, Capsulimonadales ord. nov., of the class Armatimonadia of the phylum Armatimonadetes.</title>
        <authorList>
            <person name="Li J."/>
            <person name="Kudo C."/>
            <person name="Tonouchi A."/>
        </authorList>
    </citation>
    <scope>NUCLEOTIDE SEQUENCE [LARGE SCALE GENOMIC DNA]</scope>
    <source>
        <strain evidence="2 3">AX-7</strain>
    </source>
</reference>
<dbReference type="InterPro" id="IPR004438">
    <property type="entry name" value="Peptidase_M3B"/>
</dbReference>
<dbReference type="InterPro" id="IPR042088">
    <property type="entry name" value="OligoPept_F_C"/>
</dbReference>
<dbReference type="EC" id="3.4.24.-" evidence="1"/>
<dbReference type="Gene3D" id="1.10.1370.20">
    <property type="entry name" value="Oligoendopeptidase f, C-terminal domain"/>
    <property type="match status" value="1"/>
</dbReference>
<evidence type="ECO:0000313" key="2">
    <source>
        <dbReference type="EMBL" id="BDI28382.1"/>
    </source>
</evidence>
<dbReference type="RefSeq" id="WP_119323872.1">
    <property type="nucleotide sequence ID" value="NZ_AP025739.1"/>
</dbReference>
<gene>
    <name evidence="2" type="ORF">CCAX7_004330</name>
</gene>
<name>A0A402D2W2_9BACT</name>
<dbReference type="SUPFAM" id="SSF55486">
    <property type="entry name" value="Metalloproteases ('zincins'), catalytic domain"/>
    <property type="match status" value="1"/>
</dbReference>
<evidence type="ECO:0000256" key="1">
    <source>
        <dbReference type="RuleBase" id="RU368091"/>
    </source>
</evidence>
<dbReference type="PANTHER" id="PTHR11804">
    <property type="entry name" value="PROTEASE M3 THIMET OLIGOPEPTIDASE-RELATED"/>
    <property type="match status" value="1"/>
</dbReference>
<dbReference type="Gene3D" id="1.10.287.830">
    <property type="entry name" value="putative peptidase helix hairpin domain like"/>
    <property type="match status" value="1"/>
</dbReference>
<dbReference type="PANTHER" id="PTHR11804:SF77">
    <property type="entry name" value="OLIGOENDOPEPTIDASE F"/>
    <property type="match status" value="1"/>
</dbReference>
<dbReference type="Pfam" id="PF08439">
    <property type="entry name" value="Peptidase_M3_N"/>
    <property type="match status" value="1"/>
</dbReference>
<dbReference type="Pfam" id="PF01432">
    <property type="entry name" value="Peptidase_M3"/>
    <property type="match status" value="1"/>
</dbReference>
<dbReference type="InterPro" id="IPR001567">
    <property type="entry name" value="Pept_M3A_M3B_dom"/>
</dbReference>
<sequence length="605" mass="66565">MSQTLPRRQDVPLERQWAVESVFASREEWEAAFAAVDAKIPGLARFEGRIGESGALLLQATEEIEAVSQALEPVWLYAGMLAAGDAGDQEAQALTSRARELHTRFSTAVAFYDPDFLAISAEALATFQADEPKLDLYRHRFDTLALTKPHVRSSEVEGVLAQVGEISAGPHAAHSALIDADLKFADAVTPSGERLTVAQGSVASLVQHADRAVRKAAWESYADGYLGMKNTLAACLTTSGKSQIFKVRTRGYENVLHSRILTDAIPRVVVDNLLAAVKENLPVWHRYWNVLRKGLGVEKLHGYDVPLYESPATLTKNRSPLPFAQAVEIICDGMARLGERYLGPMRRGLLEDRWVDAWPNVGKGSGAFSSGTYGTRPFIMMNYDDDFLSLSTLAHELGHSMHSYLSWEKQPYVYADYSLFAAETASNFNQAMVRAHLLKTVTDRNIRLQVLEEAISNFHRYLFVMPTLAAFELDFYTRLETRQPVTADSMSAKIVALFREGYGDAVELDEPRLGITWAQFGHLYSAYYVYQYATGISAANALAQQVLAEGQPAADRYLAFLEAGGSLYPLDALKLAGIDMTSPAPITAAFGVLSGMIDEMEALVG</sequence>
<dbReference type="GO" id="GO:0004222">
    <property type="term" value="F:metalloendopeptidase activity"/>
    <property type="evidence" value="ECO:0007669"/>
    <property type="project" value="UniProtKB-UniRule"/>
</dbReference>
<dbReference type="FunCoup" id="A0A402D2W2">
    <property type="interactions" value="2"/>
</dbReference>
<dbReference type="CDD" id="cd09608">
    <property type="entry name" value="M3B_PepF"/>
    <property type="match status" value="1"/>
</dbReference>
<dbReference type="EMBL" id="AP025739">
    <property type="protein sequence ID" value="BDI28382.1"/>
    <property type="molecule type" value="Genomic_DNA"/>
</dbReference>
<dbReference type="NCBIfam" id="TIGR00181">
    <property type="entry name" value="pepF"/>
    <property type="match status" value="1"/>
</dbReference>
<protein>
    <recommendedName>
        <fullName evidence="1">Oligopeptidase F</fullName>
        <ecNumber evidence="1">3.4.24.-</ecNumber>
    </recommendedName>
</protein>
<dbReference type="OrthoDB" id="9766487at2"/>
<evidence type="ECO:0000313" key="3">
    <source>
        <dbReference type="Proteomes" id="UP000287394"/>
    </source>
</evidence>
<keyword evidence="1" id="KW-0645">Protease</keyword>
<dbReference type="Proteomes" id="UP000287394">
    <property type="component" value="Chromosome"/>
</dbReference>
<comment type="similarity">
    <text evidence="1">Belongs to the peptidase M3B family.</text>
</comment>
<dbReference type="GO" id="GO:0046872">
    <property type="term" value="F:metal ion binding"/>
    <property type="evidence" value="ECO:0007669"/>
    <property type="project" value="UniProtKB-UniRule"/>
</dbReference>
<organism evidence="2 3">
    <name type="scientific">Capsulimonas corticalis</name>
    <dbReference type="NCBI Taxonomy" id="2219043"/>
    <lineage>
        <taxon>Bacteria</taxon>
        <taxon>Bacillati</taxon>
        <taxon>Armatimonadota</taxon>
        <taxon>Armatimonadia</taxon>
        <taxon>Capsulimonadales</taxon>
        <taxon>Capsulimonadaceae</taxon>
        <taxon>Capsulimonas</taxon>
    </lineage>
</organism>
<keyword evidence="1" id="KW-0378">Hydrolase</keyword>
<keyword evidence="3" id="KW-1185">Reference proteome</keyword>
<keyword evidence="1" id="KW-0482">Metalloprotease</keyword>
<comment type="function">
    <text evidence="1">Has oligopeptidase activity and degrades a variety of small bioactive peptides.</text>
</comment>
<accession>A0A402D2W2</accession>
<keyword evidence="1" id="KW-0479">Metal-binding</keyword>
<comment type="cofactor">
    <cofactor evidence="1">
        <name>Zn(2+)</name>
        <dbReference type="ChEBI" id="CHEBI:29105"/>
    </cofactor>
    <text evidence="1">Binds 1 zinc ion.</text>
</comment>
<proteinExistence type="inferred from homology"/>
<dbReference type="Gene3D" id="1.20.140.70">
    <property type="entry name" value="Oligopeptidase f, N-terminal domain"/>
    <property type="match status" value="1"/>
</dbReference>
<dbReference type="AlphaFoldDB" id="A0A402D2W2"/>
<dbReference type="GO" id="GO:0006518">
    <property type="term" value="P:peptide metabolic process"/>
    <property type="evidence" value="ECO:0007669"/>
    <property type="project" value="TreeGrafter"/>
</dbReference>
<dbReference type="KEGG" id="ccot:CCAX7_004330"/>
<dbReference type="InterPro" id="IPR045090">
    <property type="entry name" value="Pept_M3A_M3B"/>
</dbReference>
<dbReference type="GO" id="GO:0006508">
    <property type="term" value="P:proteolysis"/>
    <property type="evidence" value="ECO:0007669"/>
    <property type="project" value="UniProtKB-KW"/>
</dbReference>